<keyword evidence="6" id="KW-0547">Nucleotide-binding</keyword>
<feature type="domain" description="PAS" evidence="16">
    <location>
        <begin position="219"/>
        <end position="264"/>
    </location>
</feature>
<evidence type="ECO:0000256" key="4">
    <source>
        <dbReference type="ARBA" id="ARBA00022553"/>
    </source>
</evidence>
<evidence type="ECO:0000256" key="2">
    <source>
        <dbReference type="ARBA" id="ARBA00004370"/>
    </source>
</evidence>
<keyword evidence="4 12" id="KW-0597">Phosphoprotein</keyword>
<evidence type="ECO:0000313" key="18">
    <source>
        <dbReference type="EMBL" id="TAA75379.1"/>
    </source>
</evidence>
<keyword evidence="7" id="KW-0418">Kinase</keyword>
<protein>
    <recommendedName>
        <fullName evidence="3">histidine kinase</fullName>
        <ecNumber evidence="3">2.7.13.3</ecNumber>
    </recommendedName>
</protein>
<keyword evidence="13" id="KW-0812">Transmembrane</keyword>
<dbReference type="NCBIfam" id="TIGR00229">
    <property type="entry name" value="sensory_box"/>
    <property type="match status" value="4"/>
</dbReference>
<dbReference type="PROSITE" id="PS50113">
    <property type="entry name" value="PAC"/>
    <property type="match status" value="2"/>
</dbReference>
<dbReference type="CDD" id="cd00082">
    <property type="entry name" value="HisKA"/>
    <property type="match status" value="1"/>
</dbReference>
<dbReference type="SMART" id="SM00086">
    <property type="entry name" value="PAC"/>
    <property type="match status" value="4"/>
</dbReference>
<evidence type="ECO:0000256" key="9">
    <source>
        <dbReference type="ARBA" id="ARBA00023012"/>
    </source>
</evidence>
<evidence type="ECO:0000256" key="5">
    <source>
        <dbReference type="ARBA" id="ARBA00022679"/>
    </source>
</evidence>
<evidence type="ECO:0000256" key="1">
    <source>
        <dbReference type="ARBA" id="ARBA00000085"/>
    </source>
</evidence>
<dbReference type="PROSITE" id="PS50110">
    <property type="entry name" value="RESPONSE_REGULATORY"/>
    <property type="match status" value="1"/>
</dbReference>
<evidence type="ECO:0000259" key="16">
    <source>
        <dbReference type="PROSITE" id="PS50112"/>
    </source>
</evidence>
<dbReference type="InterPro" id="IPR013656">
    <property type="entry name" value="PAS_4"/>
</dbReference>
<keyword evidence="11" id="KW-0131">Cell cycle</keyword>
<comment type="caution">
    <text evidence="18">The sequence shown here is derived from an EMBL/GenBank/DDBJ whole genome shotgun (WGS) entry which is preliminary data.</text>
</comment>
<evidence type="ECO:0000256" key="3">
    <source>
        <dbReference type="ARBA" id="ARBA00012438"/>
    </source>
</evidence>
<dbReference type="SMART" id="SM00388">
    <property type="entry name" value="HisKA"/>
    <property type="match status" value="1"/>
</dbReference>
<dbReference type="PRINTS" id="PR00344">
    <property type="entry name" value="BCTRLSENSOR"/>
</dbReference>
<dbReference type="GO" id="GO:0016020">
    <property type="term" value="C:membrane"/>
    <property type="evidence" value="ECO:0007669"/>
    <property type="project" value="UniProtKB-SubCell"/>
</dbReference>
<dbReference type="Pfam" id="PF08447">
    <property type="entry name" value="PAS_3"/>
    <property type="match status" value="1"/>
</dbReference>
<proteinExistence type="predicted"/>
<dbReference type="InterPro" id="IPR001610">
    <property type="entry name" value="PAC"/>
</dbReference>
<dbReference type="SUPFAM" id="SSF55785">
    <property type="entry name" value="PYP-like sensor domain (PAS domain)"/>
    <property type="match status" value="4"/>
</dbReference>
<dbReference type="SMART" id="SM00448">
    <property type="entry name" value="REC"/>
    <property type="match status" value="1"/>
</dbReference>
<feature type="domain" description="PAS" evidence="16">
    <location>
        <begin position="467"/>
        <end position="536"/>
    </location>
</feature>
<dbReference type="Proteomes" id="UP000316238">
    <property type="component" value="Unassembled WGS sequence"/>
</dbReference>
<dbReference type="InterPro" id="IPR011006">
    <property type="entry name" value="CheY-like_superfamily"/>
</dbReference>
<dbReference type="Pfam" id="PF13426">
    <property type="entry name" value="PAS_9"/>
    <property type="match status" value="2"/>
</dbReference>
<dbReference type="AlphaFoldDB" id="A0A521G2X3"/>
<dbReference type="Pfam" id="PF00512">
    <property type="entry name" value="HisKA"/>
    <property type="match status" value="1"/>
</dbReference>
<dbReference type="InterPro" id="IPR035965">
    <property type="entry name" value="PAS-like_dom_sf"/>
</dbReference>
<feature type="transmembrane region" description="Helical" evidence="13">
    <location>
        <begin position="140"/>
        <end position="164"/>
    </location>
</feature>
<reference evidence="18" key="1">
    <citation type="submission" date="2017-07" db="EMBL/GenBank/DDBJ databases">
        <title>The cable genome - Insights into the physiology and evolution of filamentous bacteria capable of sulfide oxidation via long distance electron transfer.</title>
        <authorList>
            <person name="Thorup C."/>
            <person name="Bjerg J.T."/>
            <person name="Schreiber L."/>
            <person name="Nielsen L.P."/>
            <person name="Kjeldsen K.U."/>
            <person name="Boesen T."/>
            <person name="Boggild A."/>
            <person name="Meysman F."/>
            <person name="Geelhoed J."/>
            <person name="Schramm A."/>
        </authorList>
    </citation>
    <scope>NUCLEOTIDE SEQUENCE [LARGE SCALE GENOMIC DNA]</scope>
    <source>
        <strain evidence="18">GS</strain>
    </source>
</reference>
<organism evidence="18 19">
    <name type="scientific">Candidatus Electronema aureum</name>
    <dbReference type="NCBI Taxonomy" id="2005002"/>
    <lineage>
        <taxon>Bacteria</taxon>
        <taxon>Pseudomonadati</taxon>
        <taxon>Thermodesulfobacteriota</taxon>
        <taxon>Desulfobulbia</taxon>
        <taxon>Desulfobulbales</taxon>
        <taxon>Desulfobulbaceae</taxon>
        <taxon>Candidatus Electronema</taxon>
    </lineage>
</organism>
<dbReference type="PROSITE" id="PS50112">
    <property type="entry name" value="PAS"/>
    <property type="match status" value="2"/>
</dbReference>
<dbReference type="SMART" id="SM00387">
    <property type="entry name" value="HATPase_c"/>
    <property type="match status" value="1"/>
</dbReference>
<gene>
    <name evidence="18" type="ORF">CDV28_10726</name>
</gene>
<keyword evidence="19" id="KW-1185">Reference proteome</keyword>
<evidence type="ECO:0000256" key="10">
    <source>
        <dbReference type="ARBA" id="ARBA00023136"/>
    </source>
</evidence>
<dbReference type="InterPro" id="IPR000700">
    <property type="entry name" value="PAS-assoc_C"/>
</dbReference>
<accession>A0A521G2X3</accession>
<dbReference type="PANTHER" id="PTHR43047">
    <property type="entry name" value="TWO-COMPONENT HISTIDINE PROTEIN KINASE"/>
    <property type="match status" value="1"/>
</dbReference>
<feature type="domain" description="Histidine kinase" evidence="14">
    <location>
        <begin position="737"/>
        <end position="967"/>
    </location>
</feature>
<dbReference type="CDD" id="cd16922">
    <property type="entry name" value="HATPase_EvgS-ArcB-TorS-like"/>
    <property type="match status" value="1"/>
</dbReference>
<name>A0A521G2X3_9BACT</name>
<dbReference type="InterPro" id="IPR001789">
    <property type="entry name" value="Sig_transdc_resp-reg_receiver"/>
</dbReference>
<dbReference type="Pfam" id="PF08448">
    <property type="entry name" value="PAS_4"/>
    <property type="match status" value="1"/>
</dbReference>
<keyword evidence="9" id="KW-0902">Two-component regulatory system</keyword>
<dbReference type="GO" id="GO:0005524">
    <property type="term" value="F:ATP binding"/>
    <property type="evidence" value="ECO:0007669"/>
    <property type="project" value="UniProtKB-KW"/>
</dbReference>
<dbReference type="SUPFAM" id="SSF55874">
    <property type="entry name" value="ATPase domain of HSP90 chaperone/DNA topoisomerase II/histidine kinase"/>
    <property type="match status" value="1"/>
</dbReference>
<dbReference type="Pfam" id="PF00072">
    <property type="entry name" value="Response_reg"/>
    <property type="match status" value="1"/>
</dbReference>
<dbReference type="SUPFAM" id="SSF47384">
    <property type="entry name" value="Homodimeric domain of signal transducing histidine kinase"/>
    <property type="match status" value="1"/>
</dbReference>
<keyword evidence="8" id="KW-0067">ATP-binding</keyword>
<sequence length="1187" mass="133024">MAVVLILLHSIFMLMDRRQQEEQLRQQLRQGFLVLEQTLKQVHTAEEVTQELLNSAALQSGLHIHFLAPSRTISTDGRSPCAAVLPNSLPLLNSATPWQGQEIPHSDHMMVSAARLPLADGSQVALLLAVERPDFNESGLLCAAMLGFFLLAFALFIPITNLFVRYAVSDPIAELISGLNALDSESWQPLEEKCKTADFSNVAQTFNRMAGIIRHHDRQVKILSAAVEQSPSAVVITDTQGRIEYVNSAAELLTGYTATELIGEKTSIFQSGQTAPEIYREMWQSISQGKVWKGELLNRAKDGSLSWEAMVIAPVFASDSEISKFVATKEDITERKKTGELLRRYEQIISATDDLMAFLDRNLVYQAVNAAYCKSFRKPAEKIVGTTATELHGPDFERQEIKATFERCLAGEEIHYQGWFDFPPLGRRYLNMSYYPFVDADGRISGLVLSAHDITAFKLQGELLRESERRYRQTFETNTAVKLIVDPVDGKIVEANEAACRYYGYDQETLVSMSITEINQLPAPDVRAAMVQAVERKQMYFNFHHQVASGEVRDVEVYSSPLRSGGRTLLYSIIHDITDRRKAEEALRESNERLELAVKGANLGTWDWNIETGEVVFNERWPEILGYQLDEIEPHLSTWENALHPREKEQIMQKMTEHLEGKTPVFIAEQCLRHKFGQWIWTLGAGRVSRRDAQGRPLRAAGIMQDINARKLAEQQLLTAKEIAESANHAKSVFLANMSHELRTPLNAVLGYTQILASDTSLTSRQLNSIRTIHKSGEHLLMLINDILDLSKIEAGKMELVTREFRLPPFLNGIAEIIRGRAQLKNIELFYEPDKTLPAVIEADELRLRQVLLNLLSNAVKFTRQGCCTLSVHAEKTATRDRMLLTVSVEDTGIGVTPDLQRKIFEPFRQNDERLKYAEGSGLGLAISRTLVQLMGGELHVVSPLNIHPRPGEGPGSRFFFSIEVRVLCNQGTVEIPAALCGRKSILIADDKAAHRAVLRNILEDAGFQIHELADSTCLAEACARFRPDAVLLDFRQPELDDIPLTKQLREHPELKDIPVIAVAAPEDAELGQQKESFAACIIRPFSSIDLLAVIASQLFIPMTWPEEADPDSFPDWAWPPTEDLAELVTLARTGNIAGVTKKAAWLAEVDAGRYKQFAARIEELADNYQLNQIVTLADQHSTRTTP</sequence>
<dbReference type="InterPro" id="IPR005467">
    <property type="entry name" value="His_kinase_dom"/>
</dbReference>
<dbReference type="FunFam" id="3.30.565.10:FF:000010">
    <property type="entry name" value="Sensor histidine kinase RcsC"/>
    <property type="match status" value="1"/>
</dbReference>
<dbReference type="FunFam" id="1.10.287.130:FF:000038">
    <property type="entry name" value="Sensory transduction histidine kinase"/>
    <property type="match status" value="1"/>
</dbReference>
<dbReference type="PROSITE" id="PS50109">
    <property type="entry name" value="HIS_KIN"/>
    <property type="match status" value="1"/>
</dbReference>
<keyword evidence="5" id="KW-0808">Transferase</keyword>
<dbReference type="InterPro" id="IPR004358">
    <property type="entry name" value="Sig_transdc_His_kin-like_C"/>
</dbReference>
<dbReference type="Gene3D" id="1.10.287.130">
    <property type="match status" value="1"/>
</dbReference>
<dbReference type="InterPro" id="IPR036890">
    <property type="entry name" value="HATPase_C_sf"/>
</dbReference>
<dbReference type="InterPro" id="IPR036097">
    <property type="entry name" value="HisK_dim/P_sf"/>
</dbReference>
<keyword evidence="10 13" id="KW-0472">Membrane</keyword>
<evidence type="ECO:0000256" key="11">
    <source>
        <dbReference type="ARBA" id="ARBA00023306"/>
    </source>
</evidence>
<evidence type="ECO:0000259" key="14">
    <source>
        <dbReference type="PROSITE" id="PS50109"/>
    </source>
</evidence>
<evidence type="ECO:0000313" key="19">
    <source>
        <dbReference type="Proteomes" id="UP000316238"/>
    </source>
</evidence>
<evidence type="ECO:0000259" key="17">
    <source>
        <dbReference type="PROSITE" id="PS50113"/>
    </source>
</evidence>
<dbReference type="InterPro" id="IPR003661">
    <property type="entry name" value="HisK_dim/P_dom"/>
</dbReference>
<dbReference type="SUPFAM" id="SSF52172">
    <property type="entry name" value="CheY-like"/>
    <property type="match status" value="1"/>
</dbReference>
<evidence type="ECO:0000256" key="8">
    <source>
        <dbReference type="ARBA" id="ARBA00022840"/>
    </source>
</evidence>
<dbReference type="Pfam" id="PF02518">
    <property type="entry name" value="HATPase_c"/>
    <property type="match status" value="1"/>
</dbReference>
<dbReference type="EMBL" id="NQJD01000007">
    <property type="protein sequence ID" value="TAA75379.1"/>
    <property type="molecule type" value="Genomic_DNA"/>
</dbReference>
<feature type="domain" description="PAC" evidence="17">
    <location>
        <begin position="537"/>
        <end position="589"/>
    </location>
</feature>
<evidence type="ECO:0000256" key="7">
    <source>
        <dbReference type="ARBA" id="ARBA00022777"/>
    </source>
</evidence>
<dbReference type="GO" id="GO:0000155">
    <property type="term" value="F:phosphorelay sensor kinase activity"/>
    <property type="evidence" value="ECO:0007669"/>
    <property type="project" value="InterPro"/>
</dbReference>
<evidence type="ECO:0000259" key="15">
    <source>
        <dbReference type="PROSITE" id="PS50110"/>
    </source>
</evidence>
<feature type="domain" description="PAC" evidence="17">
    <location>
        <begin position="290"/>
        <end position="344"/>
    </location>
</feature>
<dbReference type="Gene3D" id="3.30.450.20">
    <property type="entry name" value="PAS domain"/>
    <property type="match status" value="4"/>
</dbReference>
<feature type="domain" description="Response regulatory" evidence="15">
    <location>
        <begin position="985"/>
        <end position="1099"/>
    </location>
</feature>
<keyword evidence="13" id="KW-1133">Transmembrane helix</keyword>
<dbReference type="SMART" id="SM00091">
    <property type="entry name" value="PAS"/>
    <property type="match status" value="4"/>
</dbReference>
<dbReference type="Gene3D" id="3.40.50.2300">
    <property type="match status" value="1"/>
</dbReference>
<feature type="modified residue" description="4-aspartylphosphate" evidence="12">
    <location>
        <position position="1034"/>
    </location>
</feature>
<evidence type="ECO:0000256" key="13">
    <source>
        <dbReference type="SAM" id="Phobius"/>
    </source>
</evidence>
<evidence type="ECO:0000256" key="6">
    <source>
        <dbReference type="ARBA" id="ARBA00022741"/>
    </source>
</evidence>
<evidence type="ECO:0000256" key="12">
    <source>
        <dbReference type="PROSITE-ProRule" id="PRU00169"/>
    </source>
</evidence>
<comment type="subcellular location">
    <subcellularLocation>
        <location evidence="2">Membrane</location>
    </subcellularLocation>
</comment>
<dbReference type="EC" id="2.7.13.3" evidence="3"/>
<dbReference type="InterPro" id="IPR003594">
    <property type="entry name" value="HATPase_dom"/>
</dbReference>
<dbReference type="InterPro" id="IPR013655">
    <property type="entry name" value="PAS_fold_3"/>
</dbReference>
<dbReference type="Gene3D" id="3.30.565.10">
    <property type="entry name" value="Histidine kinase-like ATPase, C-terminal domain"/>
    <property type="match status" value="1"/>
</dbReference>
<dbReference type="CDD" id="cd00130">
    <property type="entry name" value="PAS"/>
    <property type="match status" value="3"/>
</dbReference>
<comment type="catalytic activity">
    <reaction evidence="1">
        <text>ATP + protein L-histidine = ADP + protein N-phospho-L-histidine.</text>
        <dbReference type="EC" id="2.7.13.3"/>
    </reaction>
</comment>
<dbReference type="InterPro" id="IPR000014">
    <property type="entry name" value="PAS"/>
</dbReference>